<feature type="compositionally biased region" description="Low complexity" evidence="6">
    <location>
        <begin position="37"/>
        <end position="69"/>
    </location>
</feature>
<dbReference type="EMBL" id="JAVREK010000001">
    <property type="protein sequence ID" value="MDT0300818.1"/>
    <property type="molecule type" value="Genomic_DNA"/>
</dbReference>
<protein>
    <submittedName>
        <fullName evidence="8">MFS transporter</fullName>
    </submittedName>
</protein>
<feature type="transmembrane region" description="Helical" evidence="7">
    <location>
        <begin position="230"/>
        <end position="257"/>
    </location>
</feature>
<comment type="caution">
    <text evidence="8">The sequence shown here is derived from an EMBL/GenBank/DDBJ whole genome shotgun (WGS) entry which is preliminary data.</text>
</comment>
<evidence type="ECO:0000256" key="2">
    <source>
        <dbReference type="ARBA" id="ARBA00022475"/>
    </source>
</evidence>
<dbReference type="Proteomes" id="UP001183226">
    <property type="component" value="Unassembled WGS sequence"/>
</dbReference>
<feature type="region of interest" description="Disordered" evidence="6">
    <location>
        <begin position="1"/>
        <end position="93"/>
    </location>
</feature>
<gene>
    <name evidence="8" type="ORF">RM446_01675</name>
</gene>
<feature type="transmembrane region" description="Helical" evidence="7">
    <location>
        <begin position="109"/>
        <end position="133"/>
    </location>
</feature>
<dbReference type="Pfam" id="PF07690">
    <property type="entry name" value="MFS_1"/>
    <property type="match status" value="1"/>
</dbReference>
<keyword evidence="5 7" id="KW-0472">Membrane</keyword>
<dbReference type="InterPro" id="IPR022324">
    <property type="entry name" value="Bacilysin_exporter_BacE_put"/>
</dbReference>
<dbReference type="CDD" id="cd06173">
    <property type="entry name" value="MFS_MefA_like"/>
    <property type="match status" value="1"/>
</dbReference>
<dbReference type="InterPro" id="IPR036259">
    <property type="entry name" value="MFS_trans_sf"/>
</dbReference>
<evidence type="ECO:0000256" key="1">
    <source>
        <dbReference type="ARBA" id="ARBA00004651"/>
    </source>
</evidence>
<evidence type="ECO:0000256" key="4">
    <source>
        <dbReference type="ARBA" id="ARBA00022989"/>
    </source>
</evidence>
<dbReference type="SUPFAM" id="SSF103473">
    <property type="entry name" value="MFS general substrate transporter"/>
    <property type="match status" value="1"/>
</dbReference>
<feature type="transmembrane region" description="Helical" evidence="7">
    <location>
        <begin position="464"/>
        <end position="483"/>
    </location>
</feature>
<feature type="transmembrane region" description="Helical" evidence="7">
    <location>
        <begin position="263"/>
        <end position="281"/>
    </location>
</feature>
<evidence type="ECO:0000313" key="8">
    <source>
        <dbReference type="EMBL" id="MDT0300818.1"/>
    </source>
</evidence>
<accession>A0ABU2KNV2</accession>
<evidence type="ECO:0000256" key="3">
    <source>
        <dbReference type="ARBA" id="ARBA00022692"/>
    </source>
</evidence>
<dbReference type="RefSeq" id="WP_311543239.1">
    <property type="nucleotide sequence ID" value="NZ_JAVREK010000001.1"/>
</dbReference>
<feature type="transmembrane region" description="Helical" evidence="7">
    <location>
        <begin position="434"/>
        <end position="458"/>
    </location>
</feature>
<reference evidence="9" key="1">
    <citation type="submission" date="2023-07" db="EMBL/GenBank/DDBJ databases">
        <title>30 novel species of actinomycetes from the DSMZ collection.</title>
        <authorList>
            <person name="Nouioui I."/>
        </authorList>
    </citation>
    <scope>NUCLEOTIDE SEQUENCE [LARGE SCALE GENOMIC DNA]</scope>
    <source>
        <strain evidence="9">DSM 45055</strain>
    </source>
</reference>
<feature type="transmembrane region" description="Helical" evidence="7">
    <location>
        <begin position="195"/>
        <end position="218"/>
    </location>
</feature>
<keyword evidence="2" id="KW-1003">Cell membrane</keyword>
<dbReference type="PANTHER" id="PTHR23513:SF11">
    <property type="entry name" value="STAPHYLOFERRIN A TRANSPORTER"/>
    <property type="match status" value="1"/>
</dbReference>
<dbReference type="InterPro" id="IPR011701">
    <property type="entry name" value="MFS"/>
</dbReference>
<dbReference type="PRINTS" id="PR01988">
    <property type="entry name" value="EXPORTERBACE"/>
</dbReference>
<keyword evidence="9" id="KW-1185">Reference proteome</keyword>
<feature type="compositionally biased region" description="Basic and acidic residues" evidence="6">
    <location>
        <begin position="1"/>
        <end position="10"/>
    </location>
</feature>
<feature type="transmembrane region" description="Helical" evidence="7">
    <location>
        <begin position="345"/>
        <end position="366"/>
    </location>
</feature>
<proteinExistence type="predicted"/>
<keyword evidence="3 7" id="KW-0812">Transmembrane</keyword>
<dbReference type="Gene3D" id="1.20.1250.20">
    <property type="entry name" value="MFS general substrate transporter like domains"/>
    <property type="match status" value="1"/>
</dbReference>
<feature type="transmembrane region" description="Helical" evidence="7">
    <location>
        <begin position="401"/>
        <end position="427"/>
    </location>
</feature>
<evidence type="ECO:0000256" key="7">
    <source>
        <dbReference type="SAM" id="Phobius"/>
    </source>
</evidence>
<sequence length="504" mass="51525">MGDPHTDNRGARVPPQTRGQANPPHPESDSGAGAETAAPAPSGDPAPAAVADPDPSGAAAPAGPSAPGTPDSPGPPGGASESGGDDAPEPLSDWRHGYREVLKVPEYRALWSAHALATTGNFLLNVAITVLVYQKTSSALAAGITLALTYIPQVIGGPLLSGLADLFPRRRVLVVCDVIRAVMVAAMGIPGLPIWAIWTLLFLSTMPLVPFGAARAALMTEIVQGERYVAGSAIFQLTSQAGTLVGLAAGGWVVAVVGADSAVMYNGLTFLVSAAIVCAGVRRRPAPHRNPDARPSLWQVTRDGTRLVFGDSRLRTLGLFAWLAGLYMMPYGLANPLADEAGGGATAAGFIMAAPSFGAVIGGFVLTRLINPTTRMHLLGPLSVTASAPLLLWLADPPLWGMIALMVLSGAAASYQIVANAAFVLCVPGEGRGLAFGLVAAGLQAAQGIGIALASLLVEIAGTQVVIISAGAVGMLTALWLAVHWSRISRSAIELMNTPEPAVG</sequence>
<evidence type="ECO:0000256" key="6">
    <source>
        <dbReference type="SAM" id="MobiDB-lite"/>
    </source>
</evidence>
<organism evidence="8 9">
    <name type="scientific">Streptomonospora wellingtoniae</name>
    <dbReference type="NCBI Taxonomy" id="3075544"/>
    <lineage>
        <taxon>Bacteria</taxon>
        <taxon>Bacillati</taxon>
        <taxon>Actinomycetota</taxon>
        <taxon>Actinomycetes</taxon>
        <taxon>Streptosporangiales</taxon>
        <taxon>Nocardiopsidaceae</taxon>
        <taxon>Streptomonospora</taxon>
    </lineage>
</organism>
<feature type="transmembrane region" description="Helical" evidence="7">
    <location>
        <begin position="139"/>
        <end position="160"/>
    </location>
</feature>
<evidence type="ECO:0000256" key="5">
    <source>
        <dbReference type="ARBA" id="ARBA00023136"/>
    </source>
</evidence>
<name>A0ABU2KNV2_9ACTN</name>
<dbReference type="PANTHER" id="PTHR23513">
    <property type="entry name" value="INTEGRAL MEMBRANE EFFLUX PROTEIN-RELATED"/>
    <property type="match status" value="1"/>
</dbReference>
<evidence type="ECO:0000313" key="9">
    <source>
        <dbReference type="Proteomes" id="UP001183226"/>
    </source>
</evidence>
<keyword evidence="4 7" id="KW-1133">Transmembrane helix</keyword>
<feature type="transmembrane region" description="Helical" evidence="7">
    <location>
        <begin position="378"/>
        <end position="395"/>
    </location>
</feature>
<comment type="subcellular location">
    <subcellularLocation>
        <location evidence="1">Cell membrane</location>
        <topology evidence="1">Multi-pass membrane protein</topology>
    </subcellularLocation>
</comment>
<feature type="transmembrane region" description="Helical" evidence="7">
    <location>
        <begin position="316"/>
        <end position="333"/>
    </location>
</feature>